<dbReference type="AlphaFoldDB" id="A0AAU9JJF6"/>
<keyword evidence="1" id="KW-0343">GTPase activation</keyword>
<keyword evidence="3" id="KW-0677">Repeat</keyword>
<dbReference type="InterPro" id="IPR027038">
    <property type="entry name" value="RanGap"/>
</dbReference>
<keyword evidence="5" id="KW-1185">Reference proteome</keyword>
<organism evidence="4 5">
    <name type="scientific">Blepharisma stoltei</name>
    <dbReference type="NCBI Taxonomy" id="1481888"/>
    <lineage>
        <taxon>Eukaryota</taxon>
        <taxon>Sar</taxon>
        <taxon>Alveolata</taxon>
        <taxon>Ciliophora</taxon>
        <taxon>Postciliodesmatophora</taxon>
        <taxon>Heterotrichea</taxon>
        <taxon>Heterotrichida</taxon>
        <taxon>Blepharismidae</taxon>
        <taxon>Blepharisma</taxon>
    </lineage>
</organism>
<sequence length="517" mass="57447">MNSLCENCKTNEPATNEDGSTAVLCRSCMEKLRIRSPTRTMSMIVDVPLPDIKSLIENVERMSLDPIGIRLKEEMKKIAKFQKQVISEIEKNAEKMIKELTWQRNQLIQHTKEECISKVLELKALIEAMQGNHIEPTKSRRSSKIMRAPPQLSLIEFHKDVQFIKNNWINLNTISILWTIEGLGTLLESKVINQKVIENYYQNILSQESQFTQQMMLNRKLGDDGARDLSQILPFFANLTTLCFNSNCIGIRGAKFLALGIGHLKKLAKLSINNDKMKEGIVAIIRVLPRLNNMLDLYLNCGTFLEKEAEDVGIALSFAPQLRNLTLIGGLLSEGGMIRISYGLECLSLLSNLDLSGNCIGSGGAKILSEVLLKLTNLRSLKLSSNMLLKEGIAEVSKVIPELPKLEELSLNSNAMEDAGAIELSLGLQLVPNLKILEIQDNEICDVGASRIGQSLQNLQALSLLNASWNPIGNRGATDICAAISQLPEFEKLIMYGIIGSPSLPKNKIPAKYTLYT</sequence>
<dbReference type="GO" id="GO:0005634">
    <property type="term" value="C:nucleus"/>
    <property type="evidence" value="ECO:0007669"/>
    <property type="project" value="TreeGrafter"/>
</dbReference>
<evidence type="ECO:0000256" key="3">
    <source>
        <dbReference type="ARBA" id="ARBA00022737"/>
    </source>
</evidence>
<name>A0AAU9JJF6_9CILI</name>
<dbReference type="GO" id="GO:0005829">
    <property type="term" value="C:cytosol"/>
    <property type="evidence" value="ECO:0007669"/>
    <property type="project" value="TreeGrafter"/>
</dbReference>
<dbReference type="SUPFAM" id="SSF52047">
    <property type="entry name" value="RNI-like"/>
    <property type="match status" value="1"/>
</dbReference>
<comment type="caution">
    <text evidence="4">The sequence shown here is derived from an EMBL/GenBank/DDBJ whole genome shotgun (WGS) entry which is preliminary data.</text>
</comment>
<proteinExistence type="predicted"/>
<evidence type="ECO:0000256" key="2">
    <source>
        <dbReference type="ARBA" id="ARBA00022614"/>
    </source>
</evidence>
<dbReference type="GO" id="GO:0005096">
    <property type="term" value="F:GTPase activator activity"/>
    <property type="evidence" value="ECO:0007669"/>
    <property type="project" value="UniProtKB-KW"/>
</dbReference>
<evidence type="ECO:0000256" key="1">
    <source>
        <dbReference type="ARBA" id="ARBA00022468"/>
    </source>
</evidence>
<dbReference type="Gene3D" id="3.80.10.10">
    <property type="entry name" value="Ribonuclease Inhibitor"/>
    <property type="match status" value="2"/>
</dbReference>
<dbReference type="GO" id="GO:0006913">
    <property type="term" value="P:nucleocytoplasmic transport"/>
    <property type="evidence" value="ECO:0007669"/>
    <property type="project" value="TreeGrafter"/>
</dbReference>
<dbReference type="Proteomes" id="UP001162131">
    <property type="component" value="Unassembled WGS sequence"/>
</dbReference>
<dbReference type="InterPro" id="IPR032675">
    <property type="entry name" value="LRR_dom_sf"/>
</dbReference>
<gene>
    <name evidence="4" type="ORF">BSTOLATCC_MIC45581</name>
</gene>
<evidence type="ECO:0000313" key="5">
    <source>
        <dbReference type="Proteomes" id="UP001162131"/>
    </source>
</evidence>
<dbReference type="SMART" id="SM00368">
    <property type="entry name" value="LRR_RI"/>
    <property type="match status" value="6"/>
</dbReference>
<reference evidence="4" key="1">
    <citation type="submission" date="2021-09" db="EMBL/GenBank/DDBJ databases">
        <authorList>
            <consortium name="AG Swart"/>
            <person name="Singh M."/>
            <person name="Singh A."/>
            <person name="Seah K."/>
            <person name="Emmerich C."/>
        </authorList>
    </citation>
    <scope>NUCLEOTIDE SEQUENCE</scope>
    <source>
        <strain evidence="4">ATCC30299</strain>
    </source>
</reference>
<protein>
    <submittedName>
        <fullName evidence="4">Uncharacterized protein</fullName>
    </submittedName>
</protein>
<dbReference type="GO" id="GO:0048471">
    <property type="term" value="C:perinuclear region of cytoplasm"/>
    <property type="evidence" value="ECO:0007669"/>
    <property type="project" value="TreeGrafter"/>
</dbReference>
<dbReference type="Pfam" id="PF13516">
    <property type="entry name" value="LRR_6"/>
    <property type="match status" value="3"/>
</dbReference>
<accession>A0AAU9JJF6</accession>
<dbReference type="GO" id="GO:0031267">
    <property type="term" value="F:small GTPase binding"/>
    <property type="evidence" value="ECO:0007669"/>
    <property type="project" value="TreeGrafter"/>
</dbReference>
<dbReference type="PANTHER" id="PTHR24113">
    <property type="entry name" value="RAN GTPASE-ACTIVATING PROTEIN 1"/>
    <property type="match status" value="1"/>
</dbReference>
<dbReference type="InterPro" id="IPR001611">
    <property type="entry name" value="Leu-rich_rpt"/>
</dbReference>
<dbReference type="EMBL" id="CAJZBQ010000045">
    <property type="protein sequence ID" value="CAG9328123.1"/>
    <property type="molecule type" value="Genomic_DNA"/>
</dbReference>
<dbReference type="PANTHER" id="PTHR24113:SF12">
    <property type="entry name" value="RAN GTPASE-ACTIVATING PROTEIN 1"/>
    <property type="match status" value="1"/>
</dbReference>
<keyword evidence="2" id="KW-0433">Leucine-rich repeat</keyword>
<evidence type="ECO:0000313" key="4">
    <source>
        <dbReference type="EMBL" id="CAG9328123.1"/>
    </source>
</evidence>